<organism evidence="2 3">
    <name type="scientific">Mucor saturninus</name>
    <dbReference type="NCBI Taxonomy" id="64648"/>
    <lineage>
        <taxon>Eukaryota</taxon>
        <taxon>Fungi</taxon>
        <taxon>Fungi incertae sedis</taxon>
        <taxon>Mucoromycota</taxon>
        <taxon>Mucoromycotina</taxon>
        <taxon>Mucoromycetes</taxon>
        <taxon>Mucorales</taxon>
        <taxon>Mucorineae</taxon>
        <taxon>Mucoraceae</taxon>
        <taxon>Mucor</taxon>
    </lineage>
</organism>
<evidence type="ECO:0000256" key="1">
    <source>
        <dbReference type="SAM" id="SignalP"/>
    </source>
</evidence>
<dbReference type="InterPro" id="IPR011050">
    <property type="entry name" value="Pectin_lyase_fold/virulence"/>
</dbReference>
<protein>
    <recommendedName>
        <fullName evidence="4">Right handed beta helix domain-containing protein</fullName>
    </recommendedName>
</protein>
<feature type="chain" id="PRO_5034537253" description="Right handed beta helix domain-containing protein" evidence="1">
    <location>
        <begin position="21"/>
        <end position="546"/>
    </location>
</feature>
<dbReference type="Proteomes" id="UP000603453">
    <property type="component" value="Unassembled WGS sequence"/>
</dbReference>
<comment type="caution">
    <text evidence="2">The sequence shown here is derived from an EMBL/GenBank/DDBJ whole genome shotgun (WGS) entry which is preliminary data.</text>
</comment>
<dbReference type="InterPro" id="IPR012334">
    <property type="entry name" value="Pectin_lyas_fold"/>
</dbReference>
<dbReference type="EMBL" id="JAEPRD010000083">
    <property type="protein sequence ID" value="KAG2200479.1"/>
    <property type="molecule type" value="Genomic_DNA"/>
</dbReference>
<keyword evidence="1" id="KW-0732">Signal</keyword>
<dbReference type="SUPFAM" id="SSF51126">
    <property type="entry name" value="Pectin lyase-like"/>
    <property type="match status" value="1"/>
</dbReference>
<dbReference type="AlphaFoldDB" id="A0A8H7QXB7"/>
<dbReference type="OrthoDB" id="1046782at2759"/>
<gene>
    <name evidence="2" type="ORF">INT47_011459</name>
</gene>
<proteinExistence type="predicted"/>
<reference evidence="2" key="1">
    <citation type="submission" date="2020-12" db="EMBL/GenBank/DDBJ databases">
        <title>Metabolic potential, ecology and presence of endohyphal bacteria is reflected in genomic diversity of Mucoromycotina.</title>
        <authorList>
            <person name="Muszewska A."/>
            <person name="Okrasinska A."/>
            <person name="Steczkiewicz K."/>
            <person name="Drgas O."/>
            <person name="Orlowska M."/>
            <person name="Perlinska-Lenart U."/>
            <person name="Aleksandrzak-Piekarczyk T."/>
            <person name="Szatraj K."/>
            <person name="Zielenkiewicz U."/>
            <person name="Pilsyk S."/>
            <person name="Malc E."/>
            <person name="Mieczkowski P."/>
            <person name="Kruszewska J.S."/>
            <person name="Biernat P."/>
            <person name="Pawlowska J."/>
        </authorList>
    </citation>
    <scope>NUCLEOTIDE SEQUENCE</scope>
    <source>
        <strain evidence="2">WA0000017839</strain>
    </source>
</reference>
<evidence type="ECO:0000313" key="2">
    <source>
        <dbReference type="EMBL" id="KAG2200479.1"/>
    </source>
</evidence>
<evidence type="ECO:0000313" key="3">
    <source>
        <dbReference type="Proteomes" id="UP000603453"/>
    </source>
</evidence>
<sequence length="546" mass="61512">MKFSSIIFATALLVISSVNALDCSPENTEIYSEELDYSSTLQDMIDEASRTKKPVVYLNPGLFTLDPVKPIVLRKGVSLKGDPYQPSILSVKDKNTTGTIEVYQDNQAWAIQDIVFENVNIQVQENTNEDETAILGNLFFNGQRGSIIARYGEKLYIDGNVFLRDEAHAGHYTLPTYNTTNTGVLLQTQKNTVVSNNIFGMDLRKMENLVPYVSQQLRAPLRNLKFIHECLKRNLDDEQGYLASGLQLYATNDITIKENILNATFPDTKPISQDHAISVVGSNQTYITENFIAGWQIADFGGAVRFTSAVKYFNICRYTLISYAITSFILQVDGYVISNYLANTGVMMYAAVHADYKQVSNIVVHKNFLYRFLGKEVAVPEELDGWLYEGVTFFDFYTARLNYTVRPPIWNSSVPISPWGWHIVVSDNKFGATKGVDPNVISLGNLDPTEGYFDRKNCYVTEPLVAGSKNAEVVPLLWRQTYEQGKFSKNGGKIPMKLVHHTDDDLNDQIPAQLRNLKIPEFWKAFTLKNDTVPMLSPDTPCYKSS</sequence>
<feature type="signal peptide" evidence="1">
    <location>
        <begin position="1"/>
        <end position="20"/>
    </location>
</feature>
<dbReference type="Gene3D" id="2.160.20.10">
    <property type="entry name" value="Single-stranded right-handed beta-helix, Pectin lyase-like"/>
    <property type="match status" value="1"/>
</dbReference>
<name>A0A8H7QXB7_9FUNG</name>
<evidence type="ECO:0008006" key="4">
    <source>
        <dbReference type="Google" id="ProtNLM"/>
    </source>
</evidence>
<accession>A0A8H7QXB7</accession>
<keyword evidence="3" id="KW-1185">Reference proteome</keyword>